<dbReference type="InterPro" id="IPR011989">
    <property type="entry name" value="ARM-like"/>
</dbReference>
<dbReference type="AlphaFoldDB" id="A0A3M9NFW8"/>
<reference evidence="1 2" key="1">
    <citation type="submission" date="2018-11" db="EMBL/GenBank/DDBJ databases">
        <title>Draft genome sequence of Ferruginibacter sp. BO-59.</title>
        <authorList>
            <person name="Im W.T."/>
        </authorList>
    </citation>
    <scope>NUCLEOTIDE SEQUENCE [LARGE SCALE GENOMIC DNA]</scope>
    <source>
        <strain evidence="1 2">BO-59</strain>
    </source>
</reference>
<dbReference type="Proteomes" id="UP000267223">
    <property type="component" value="Unassembled WGS sequence"/>
</dbReference>
<comment type="caution">
    <text evidence="1">The sequence shown here is derived from an EMBL/GenBank/DDBJ whole genome shotgun (WGS) entry which is preliminary data.</text>
</comment>
<gene>
    <name evidence="1" type="ORF">EFY79_10140</name>
</gene>
<dbReference type="InterPro" id="IPR016024">
    <property type="entry name" value="ARM-type_fold"/>
</dbReference>
<keyword evidence="2" id="KW-1185">Reference proteome</keyword>
<accession>A0A3M9NFW8</accession>
<evidence type="ECO:0000313" key="1">
    <source>
        <dbReference type="EMBL" id="RNI36679.1"/>
    </source>
</evidence>
<protein>
    <recommendedName>
        <fullName evidence="3">HEAT repeat domain-containing protein</fullName>
    </recommendedName>
</protein>
<evidence type="ECO:0008006" key="3">
    <source>
        <dbReference type="Google" id="ProtNLM"/>
    </source>
</evidence>
<dbReference type="EMBL" id="RJJR01000007">
    <property type="protein sequence ID" value="RNI36679.1"/>
    <property type="molecule type" value="Genomic_DNA"/>
</dbReference>
<dbReference type="RefSeq" id="WP_123120597.1">
    <property type="nucleotide sequence ID" value="NZ_RJJR01000007.1"/>
</dbReference>
<dbReference type="Gene3D" id="1.25.10.10">
    <property type="entry name" value="Leucine-rich Repeat Variant"/>
    <property type="match status" value="1"/>
</dbReference>
<proteinExistence type="predicted"/>
<dbReference type="OrthoDB" id="823934at2"/>
<sequence>MQSNNDKLNQELISFLRQDELDYPAGAAKFGPASLPILQELIKTDDENLATKAAYLAGFINDKSVPNILAEAASNKFATVRIAAGFGAKKLSPASANAVLQKIMNDNDSGVLKMGISAVHDLKMADQFKARLKKISAAHQDDIIRKSASKLINK</sequence>
<name>A0A3M9NFW8_9BACT</name>
<organism evidence="1 2">
    <name type="scientific">Hanamia caeni</name>
    <dbReference type="NCBI Taxonomy" id="2294116"/>
    <lineage>
        <taxon>Bacteria</taxon>
        <taxon>Pseudomonadati</taxon>
        <taxon>Bacteroidota</taxon>
        <taxon>Chitinophagia</taxon>
        <taxon>Chitinophagales</taxon>
        <taxon>Chitinophagaceae</taxon>
        <taxon>Hanamia</taxon>
    </lineage>
</organism>
<dbReference type="SUPFAM" id="SSF48371">
    <property type="entry name" value="ARM repeat"/>
    <property type="match status" value="1"/>
</dbReference>
<evidence type="ECO:0000313" key="2">
    <source>
        <dbReference type="Proteomes" id="UP000267223"/>
    </source>
</evidence>